<reference evidence="1 2" key="1">
    <citation type="journal article" date="2010" name="Stand. Genomic Sci.">
        <title>Complete genome sequence of Arcobacter nitrofigilis type strain (CI).</title>
        <authorList>
            <person name="Pati A."/>
            <person name="Gronow S."/>
            <person name="Lapidus A."/>
            <person name="Copeland A."/>
            <person name="Glavina Del Rio T."/>
            <person name="Nolan M."/>
            <person name="Lucas S."/>
            <person name="Tice H."/>
            <person name="Cheng J.F."/>
            <person name="Han C."/>
            <person name="Chertkov O."/>
            <person name="Bruce D."/>
            <person name="Tapia R."/>
            <person name="Goodwin L."/>
            <person name="Pitluck S."/>
            <person name="Liolios K."/>
            <person name="Ivanova N."/>
            <person name="Mavromatis K."/>
            <person name="Chen A."/>
            <person name="Palaniappan K."/>
            <person name="Land M."/>
            <person name="Hauser L."/>
            <person name="Chang Y.J."/>
            <person name="Jeffries C.D."/>
            <person name="Detter J.C."/>
            <person name="Rohde M."/>
            <person name="Goker M."/>
            <person name="Bristow J."/>
            <person name="Eisen J.A."/>
            <person name="Markowitz V."/>
            <person name="Hugenholtz P."/>
            <person name="Klenk H.P."/>
            <person name="Kyrpides N.C."/>
        </authorList>
    </citation>
    <scope>NUCLEOTIDE SEQUENCE [LARGE SCALE GENOMIC DNA]</scope>
    <source>
        <strain evidence="2">ATCC 33309 / DSM 7299 / CCUG 15893 / LMG 7604 / NCTC 12251 / CI</strain>
    </source>
</reference>
<proteinExistence type="predicted"/>
<dbReference type="SUPFAM" id="SSF53756">
    <property type="entry name" value="UDP-Glycosyltransferase/glycogen phosphorylase"/>
    <property type="match status" value="1"/>
</dbReference>
<keyword evidence="1" id="KW-0808">Transferase</keyword>
<dbReference type="STRING" id="572480.Arnit_2949"/>
<evidence type="ECO:0000313" key="1">
    <source>
        <dbReference type="EMBL" id="ADG94597.1"/>
    </source>
</evidence>
<dbReference type="Proteomes" id="UP000000939">
    <property type="component" value="Chromosome"/>
</dbReference>
<accession>D5V7H7</accession>
<dbReference type="GO" id="GO:0016757">
    <property type="term" value="F:glycosyltransferase activity"/>
    <property type="evidence" value="ECO:0007669"/>
    <property type="project" value="TreeGrafter"/>
</dbReference>
<gene>
    <name evidence="1" type="ordered locus">Arnit_2949</name>
</gene>
<sequence length="340" mass="38793">MIKKKLLVLTEGGEEVGFGHITRTISISSKFSENDYEIEFIINGDNSILSLLQGFSYELFDWQKSFKKLLNSVNLCDLVLVDSMKIKNEELLLLEQTNIPIIYIDDEKRRNVLNKGFVIDWTVLSDEKNYFLPKKEKIKYLLGSKFTPLRPEFSKAKRNIISDEIKSIMITFGGSDVRDLTPKILETLIKHFPSLQKNIIIGAGFKNIEKIKAMQDRNCNLIFNANTKDMIRIMQESDISIASGGQTLYELARIGTPTIGIILIDNAVDDTLGWESVGSLINISWWNENDLDKKLVDAVDSLKSKEKRIFMQKSAKKYISKNGAEFIFEEVMKGLKNDTV</sequence>
<dbReference type="PANTHER" id="PTHR21015">
    <property type="entry name" value="UDP-N-ACETYLGLUCOSAMINE--N-ACETYLMURAMYL-(PENTAPEPTIDE) PYROPHOSPHORYL-UNDECAPRENOL N-ACETYLGLUCOSAMINE TRANSFERASE 1"/>
    <property type="match status" value="1"/>
</dbReference>
<dbReference type="KEGG" id="ant:Arnit_2949"/>
<dbReference type="OrthoDB" id="9788924at2"/>
<dbReference type="HOGENOM" id="CLU_023406_1_1_7"/>
<organism evidence="1 2">
    <name type="scientific">Arcobacter nitrofigilis (strain ATCC 33309 / DSM 7299 / CCUG 15893 / LMG 7604 / NCTC 12251 / CI)</name>
    <name type="common">Campylobacter nitrofigilis</name>
    <dbReference type="NCBI Taxonomy" id="572480"/>
    <lineage>
        <taxon>Bacteria</taxon>
        <taxon>Pseudomonadati</taxon>
        <taxon>Campylobacterota</taxon>
        <taxon>Epsilonproteobacteria</taxon>
        <taxon>Campylobacterales</taxon>
        <taxon>Arcobacteraceae</taxon>
        <taxon>Arcobacter</taxon>
    </lineage>
</organism>
<dbReference type="PANTHER" id="PTHR21015:SF22">
    <property type="entry name" value="GLYCOSYLTRANSFERASE"/>
    <property type="match status" value="1"/>
</dbReference>
<keyword evidence="2" id="KW-1185">Reference proteome</keyword>
<dbReference type="AlphaFoldDB" id="D5V7H7"/>
<dbReference type="Gene3D" id="3.40.50.11190">
    <property type="match status" value="1"/>
</dbReference>
<protein>
    <submittedName>
        <fullName evidence="1">Glycosyltransferase</fullName>
    </submittedName>
</protein>
<dbReference type="RefSeq" id="WP_013136742.1">
    <property type="nucleotide sequence ID" value="NC_014166.1"/>
</dbReference>
<dbReference type="EMBL" id="CP001999">
    <property type="protein sequence ID" value="ADG94597.1"/>
    <property type="molecule type" value="Genomic_DNA"/>
</dbReference>
<evidence type="ECO:0000313" key="2">
    <source>
        <dbReference type="Proteomes" id="UP000000939"/>
    </source>
</evidence>
<name>D5V7H7_ARCNC</name>
<dbReference type="eggNOG" id="COG3980">
    <property type="taxonomic scope" value="Bacteria"/>
</dbReference>
<dbReference type="Gene3D" id="3.40.50.2000">
    <property type="entry name" value="Glycogen Phosphorylase B"/>
    <property type="match status" value="1"/>
</dbReference>